<reference evidence="1" key="1">
    <citation type="submission" date="2020-11" db="EMBL/GenBank/DDBJ databases">
        <title>Connecting structure to function with the recovery of over 1000 high-quality activated sludge metagenome-assembled genomes encoding full-length rRNA genes using long-read sequencing.</title>
        <authorList>
            <person name="Singleton C.M."/>
            <person name="Petriglieri F."/>
            <person name="Kristensen J.M."/>
            <person name="Kirkegaard R.H."/>
            <person name="Michaelsen T.Y."/>
            <person name="Andersen M.H."/>
            <person name="Karst S.M."/>
            <person name="Dueholm M.S."/>
            <person name="Nielsen P.H."/>
            <person name="Albertsen M."/>
        </authorList>
    </citation>
    <scope>NUCLEOTIDE SEQUENCE</scope>
    <source>
        <strain evidence="1">Fred_18-Q3-R57-64_BAT3C.431</strain>
    </source>
</reference>
<evidence type="ECO:0000313" key="1">
    <source>
        <dbReference type="EMBL" id="QQR92750.1"/>
    </source>
</evidence>
<organism evidence="1">
    <name type="scientific">Candidatus Iainarchaeum sp</name>
    <dbReference type="NCBI Taxonomy" id="3101447"/>
    <lineage>
        <taxon>Archaea</taxon>
        <taxon>Candidatus Iainarchaeota</taxon>
        <taxon>Candidatus Iainarchaeia</taxon>
        <taxon>Candidatus Iainarchaeales</taxon>
        <taxon>Candidatus Iainarchaeaceae</taxon>
        <taxon>Candidatus Iainarchaeum</taxon>
    </lineage>
</organism>
<sequence length="228" mass="25847">MGMDRGRLLHETLKEYEKKMPKDKWAKQPESKIFVEEYMAYHAILEPYYQTINNPATSTAEKERALREAATAIRQHLKNGPKAPVAEEIEPGSPAAHLVLIARQPIASPAFTHGRLAALIALRALGYKPTSKPYKILVGITARRNLGETVRRLQLTINERYAAGKKYRKAQRSKERIEGYEENPQQAMELAFQQAVGTVRATLQASRFKRYYQIVFNALERKAPGALT</sequence>
<dbReference type="AlphaFoldDB" id="A0A7T9I1T3"/>
<dbReference type="Proteomes" id="UP000596004">
    <property type="component" value="Chromosome"/>
</dbReference>
<proteinExistence type="predicted"/>
<name>A0A7T9I1T3_9ARCH</name>
<dbReference type="EMBL" id="CP064981">
    <property type="protein sequence ID" value="QQR92750.1"/>
    <property type="molecule type" value="Genomic_DNA"/>
</dbReference>
<accession>A0A7T9I1T3</accession>
<gene>
    <name evidence="1" type="ORF">IPJ89_00710</name>
</gene>
<protein>
    <submittedName>
        <fullName evidence="1">Uncharacterized protein</fullName>
    </submittedName>
</protein>